<evidence type="ECO:0000256" key="10">
    <source>
        <dbReference type="RuleBase" id="RU003662"/>
    </source>
</evidence>
<evidence type="ECO:0000313" key="12">
    <source>
        <dbReference type="Proteomes" id="UP000298636"/>
    </source>
</evidence>
<dbReference type="PANTHER" id="PTHR43406:SF1">
    <property type="entry name" value="TRYPTOPHAN SYNTHASE ALPHA CHAIN, CHLOROPLASTIC"/>
    <property type="match status" value="1"/>
</dbReference>
<evidence type="ECO:0000313" key="11">
    <source>
        <dbReference type="EMBL" id="QCI26355.1"/>
    </source>
</evidence>
<comment type="similarity">
    <text evidence="9 10">Belongs to the TrpA family.</text>
</comment>
<dbReference type="PANTHER" id="PTHR43406">
    <property type="entry name" value="TRYPTOPHAN SYNTHASE, ALPHA CHAIN"/>
    <property type="match status" value="1"/>
</dbReference>
<evidence type="ECO:0000256" key="3">
    <source>
        <dbReference type="ARBA" id="ARBA00011270"/>
    </source>
</evidence>
<comment type="pathway">
    <text evidence="2 9">Amino-acid biosynthesis; L-tryptophan biosynthesis; L-tryptophan from chorismate: step 5/5.</text>
</comment>
<dbReference type="RefSeq" id="WP_158351774.1">
    <property type="nucleotide sequence ID" value="NZ_CP032998.1"/>
</dbReference>
<dbReference type="EC" id="4.2.1.20" evidence="9"/>
<dbReference type="EMBL" id="CP032998">
    <property type="protein sequence ID" value="QCI26355.1"/>
    <property type="molecule type" value="Genomic_DNA"/>
</dbReference>
<evidence type="ECO:0000256" key="8">
    <source>
        <dbReference type="ARBA" id="ARBA00049047"/>
    </source>
</evidence>
<dbReference type="InterPro" id="IPR018204">
    <property type="entry name" value="Trp_synthase_alpha_AS"/>
</dbReference>
<dbReference type="InterPro" id="IPR013785">
    <property type="entry name" value="Aldolase_TIM"/>
</dbReference>
<dbReference type="CDD" id="cd04724">
    <property type="entry name" value="Tryptophan_synthase_alpha"/>
    <property type="match status" value="1"/>
</dbReference>
<dbReference type="FunFam" id="3.20.20.70:FF:000037">
    <property type="entry name" value="Tryptophan synthase alpha chain"/>
    <property type="match status" value="1"/>
</dbReference>
<dbReference type="Gene3D" id="3.20.20.70">
    <property type="entry name" value="Aldolase class I"/>
    <property type="match status" value="1"/>
</dbReference>
<keyword evidence="12" id="KW-1185">Reference proteome</keyword>
<evidence type="ECO:0000256" key="7">
    <source>
        <dbReference type="ARBA" id="ARBA00023239"/>
    </source>
</evidence>
<accession>A0A4D6YMV5</accession>
<dbReference type="OrthoDB" id="9804578at2"/>
<sequence length="269" mass="30909">MNRYENIFKKLKLIKERCFIPFITIGYPSEKIFLKIIDTCVQSGADALELGIPFSEPLSDGPIIQQSNLHALCSGITILKCFNIIKQIRIKYFSLPIGILIYTNMILNQKINYFYQLCQKYDIDSVLIPDLPIEEYTEFYKYAKKNNIFSILICPPNANDSLLYNIANKGQGYIYLVSRPGVTGLINKKNYINKNIIKKLKLYHSVPIIQGFGIYTVEQIITSLSLGVHGVICGSVIIQLIKKYYNQEHILIPKIKNIIKKFKNITKKK</sequence>
<keyword evidence="7 9" id="KW-0456">Lyase</keyword>
<dbReference type="InterPro" id="IPR011060">
    <property type="entry name" value="RibuloseP-bd_barrel"/>
</dbReference>
<protein>
    <recommendedName>
        <fullName evidence="9">Tryptophan synthase alpha chain</fullName>
        <ecNumber evidence="9">4.2.1.20</ecNumber>
    </recommendedName>
</protein>
<proteinExistence type="inferred from homology"/>
<dbReference type="Pfam" id="PF00290">
    <property type="entry name" value="Trp_syntA"/>
    <property type="match status" value="1"/>
</dbReference>
<evidence type="ECO:0000256" key="5">
    <source>
        <dbReference type="ARBA" id="ARBA00022822"/>
    </source>
</evidence>
<evidence type="ECO:0000256" key="4">
    <source>
        <dbReference type="ARBA" id="ARBA00022605"/>
    </source>
</evidence>
<evidence type="ECO:0000256" key="9">
    <source>
        <dbReference type="HAMAP-Rule" id="MF_00131"/>
    </source>
</evidence>
<dbReference type="AlphaFoldDB" id="A0A4D6YMV5"/>
<keyword evidence="4 9" id="KW-0028">Amino-acid biosynthesis</keyword>
<evidence type="ECO:0000256" key="6">
    <source>
        <dbReference type="ARBA" id="ARBA00023141"/>
    </source>
</evidence>
<feature type="active site" description="Proton acceptor" evidence="9">
    <location>
        <position position="49"/>
    </location>
</feature>
<keyword evidence="5 9" id="KW-0822">Tryptophan biosynthesis</keyword>
<comment type="subunit">
    <text evidence="3 9">Tetramer of two alpha and two beta chains.</text>
</comment>
<dbReference type="SUPFAM" id="SSF51366">
    <property type="entry name" value="Ribulose-phoshate binding barrel"/>
    <property type="match status" value="1"/>
</dbReference>
<dbReference type="HAMAP" id="MF_00131">
    <property type="entry name" value="Trp_synth_alpha"/>
    <property type="match status" value="1"/>
</dbReference>
<evidence type="ECO:0000256" key="1">
    <source>
        <dbReference type="ARBA" id="ARBA00003365"/>
    </source>
</evidence>
<gene>
    <name evidence="9" type="primary">trpA</name>
    <name evidence="11" type="ORF">D9V79_00880</name>
</gene>
<name>A0A4D6YMV5_9GAMM</name>
<feature type="active site" description="Proton acceptor" evidence="9">
    <location>
        <position position="60"/>
    </location>
</feature>
<dbReference type="InterPro" id="IPR002028">
    <property type="entry name" value="Trp_synthase_suA"/>
</dbReference>
<dbReference type="UniPathway" id="UPA00035">
    <property type="reaction ID" value="UER00044"/>
</dbReference>
<evidence type="ECO:0000256" key="2">
    <source>
        <dbReference type="ARBA" id="ARBA00004733"/>
    </source>
</evidence>
<keyword evidence="6 9" id="KW-0057">Aromatic amino acid biosynthesis</keyword>
<dbReference type="PROSITE" id="PS00167">
    <property type="entry name" value="TRP_SYNTHASE_ALPHA"/>
    <property type="match status" value="1"/>
</dbReference>
<reference evidence="11 12" key="1">
    <citation type="submission" date="2018-10" db="EMBL/GenBank/DDBJ databases">
        <title>Comparative functional genomics of the obligate endosymbiont Buchnera aphidicola.</title>
        <authorList>
            <person name="Chong R.A."/>
        </authorList>
    </citation>
    <scope>NUCLEOTIDE SEQUENCE [LARGE SCALE GENOMIC DNA]</scope>
    <source>
        <strain evidence="11 12">Ssp</strain>
    </source>
</reference>
<comment type="function">
    <text evidence="1 9">The alpha subunit is responsible for the aldol cleavage of indoleglycerol phosphate to indole and glyceraldehyde 3-phosphate.</text>
</comment>
<dbReference type="Proteomes" id="UP000298636">
    <property type="component" value="Chromosome"/>
</dbReference>
<dbReference type="GO" id="GO:0004834">
    <property type="term" value="F:tryptophan synthase activity"/>
    <property type="evidence" value="ECO:0007669"/>
    <property type="project" value="UniProtKB-UniRule"/>
</dbReference>
<dbReference type="GO" id="GO:0005829">
    <property type="term" value="C:cytosol"/>
    <property type="evidence" value="ECO:0007669"/>
    <property type="project" value="TreeGrafter"/>
</dbReference>
<organism evidence="11 12">
    <name type="scientific">Buchnera aphidicola</name>
    <name type="common">Stegophylla sp.</name>
    <dbReference type="NCBI Taxonomy" id="2315800"/>
    <lineage>
        <taxon>Bacteria</taxon>
        <taxon>Pseudomonadati</taxon>
        <taxon>Pseudomonadota</taxon>
        <taxon>Gammaproteobacteria</taxon>
        <taxon>Enterobacterales</taxon>
        <taxon>Erwiniaceae</taxon>
        <taxon>Buchnera</taxon>
    </lineage>
</organism>
<dbReference type="NCBIfam" id="TIGR00262">
    <property type="entry name" value="trpA"/>
    <property type="match status" value="1"/>
</dbReference>
<comment type="catalytic activity">
    <reaction evidence="8 9">
        <text>(1S,2R)-1-C-(indol-3-yl)glycerol 3-phosphate + L-serine = D-glyceraldehyde 3-phosphate + L-tryptophan + H2O</text>
        <dbReference type="Rhea" id="RHEA:10532"/>
        <dbReference type="ChEBI" id="CHEBI:15377"/>
        <dbReference type="ChEBI" id="CHEBI:33384"/>
        <dbReference type="ChEBI" id="CHEBI:57912"/>
        <dbReference type="ChEBI" id="CHEBI:58866"/>
        <dbReference type="ChEBI" id="CHEBI:59776"/>
        <dbReference type="EC" id="4.2.1.20"/>
    </reaction>
</comment>